<keyword evidence="7" id="KW-1185">Reference proteome</keyword>
<reference evidence="6 7" key="1">
    <citation type="submission" date="2021-01" db="EMBL/GenBank/DDBJ databases">
        <title>Genomic Encyclopedia of Type Strains, Phase IV (KMG-IV): sequencing the most valuable type-strain genomes for metagenomic binning, comparative biology and taxonomic classification.</title>
        <authorList>
            <person name="Goeker M."/>
        </authorList>
    </citation>
    <scope>NUCLEOTIDE SEQUENCE [LARGE SCALE GENOMIC DNA]</scope>
    <source>
        <strain evidence="6 7">DSM 105482</strain>
    </source>
</reference>
<accession>A0ABS2QHF6</accession>
<evidence type="ECO:0000256" key="4">
    <source>
        <dbReference type="ARBA" id="ARBA00023136"/>
    </source>
</evidence>
<dbReference type="Pfam" id="PF04140">
    <property type="entry name" value="ICMT"/>
    <property type="match status" value="1"/>
</dbReference>
<dbReference type="GO" id="GO:0008168">
    <property type="term" value="F:methyltransferase activity"/>
    <property type="evidence" value="ECO:0007669"/>
    <property type="project" value="UniProtKB-KW"/>
</dbReference>
<keyword evidence="3 5" id="KW-1133">Transmembrane helix</keyword>
<dbReference type="RefSeq" id="WP_377337642.1">
    <property type="nucleotide sequence ID" value="NZ_JAFBFI010000007.1"/>
</dbReference>
<dbReference type="PANTHER" id="PTHR43847:SF1">
    <property type="entry name" value="BLL3993 PROTEIN"/>
    <property type="match status" value="1"/>
</dbReference>
<organism evidence="6 7">
    <name type="scientific">Peribacillus deserti</name>
    <dbReference type="NCBI Taxonomy" id="673318"/>
    <lineage>
        <taxon>Bacteria</taxon>
        <taxon>Bacillati</taxon>
        <taxon>Bacillota</taxon>
        <taxon>Bacilli</taxon>
        <taxon>Bacillales</taxon>
        <taxon>Bacillaceae</taxon>
        <taxon>Peribacillus</taxon>
    </lineage>
</organism>
<keyword evidence="6" id="KW-0489">Methyltransferase</keyword>
<evidence type="ECO:0000313" key="7">
    <source>
        <dbReference type="Proteomes" id="UP000823486"/>
    </source>
</evidence>
<dbReference type="InterPro" id="IPR007269">
    <property type="entry name" value="ICMT_MeTrfase"/>
</dbReference>
<feature type="transmembrane region" description="Helical" evidence="5">
    <location>
        <begin position="41"/>
        <end position="62"/>
    </location>
</feature>
<comment type="caution">
    <text evidence="6">The sequence shown here is derived from an EMBL/GenBank/DDBJ whole genome shotgun (WGS) entry which is preliminary data.</text>
</comment>
<dbReference type="Proteomes" id="UP000823486">
    <property type="component" value="Unassembled WGS sequence"/>
</dbReference>
<dbReference type="EMBL" id="JAFBFI010000007">
    <property type="protein sequence ID" value="MBM7692582.1"/>
    <property type="molecule type" value="Genomic_DNA"/>
</dbReference>
<gene>
    <name evidence="6" type="ORF">JOC77_002012</name>
</gene>
<comment type="subcellular location">
    <subcellularLocation>
        <location evidence="1">Membrane</location>
        <topology evidence="1">Multi-pass membrane protein</topology>
    </subcellularLocation>
</comment>
<keyword evidence="4 5" id="KW-0472">Membrane</keyword>
<dbReference type="InterPro" id="IPR052527">
    <property type="entry name" value="Metal_cation-efflux_comp"/>
</dbReference>
<evidence type="ECO:0000256" key="1">
    <source>
        <dbReference type="ARBA" id="ARBA00004141"/>
    </source>
</evidence>
<feature type="transmembrane region" description="Helical" evidence="5">
    <location>
        <begin position="74"/>
        <end position="96"/>
    </location>
</feature>
<feature type="transmembrane region" description="Helical" evidence="5">
    <location>
        <begin position="122"/>
        <end position="148"/>
    </location>
</feature>
<dbReference type="Gene3D" id="1.20.120.1630">
    <property type="match status" value="1"/>
</dbReference>
<protein>
    <submittedName>
        <fullName evidence="6">Methyltransferase</fullName>
    </submittedName>
</protein>
<evidence type="ECO:0000256" key="3">
    <source>
        <dbReference type="ARBA" id="ARBA00022989"/>
    </source>
</evidence>
<evidence type="ECO:0000256" key="5">
    <source>
        <dbReference type="SAM" id="Phobius"/>
    </source>
</evidence>
<proteinExistence type="predicted"/>
<sequence>MMIFGVFIIFLILQRLGELLIAKRNEIWMKQQGGIEFGASHYPWMVAMHCSFFLSLIIEVTYIQSGLSEYWRPLLIAFLILQAGRMWALTSLGRFWNTKIMVVPHANVVKKGPYKYVKHPNYIIVALELAVIPLLFNAYFTAVIFTILNIFMMYKRIPAEEEALHKLTDYQHVFMTKESTIPKNMK</sequence>
<evidence type="ECO:0000313" key="6">
    <source>
        <dbReference type="EMBL" id="MBM7692582.1"/>
    </source>
</evidence>
<name>A0ABS2QHF6_9BACI</name>
<evidence type="ECO:0000256" key="2">
    <source>
        <dbReference type="ARBA" id="ARBA00022692"/>
    </source>
</evidence>
<dbReference type="PANTHER" id="PTHR43847">
    <property type="entry name" value="BLL3993 PROTEIN"/>
    <property type="match status" value="1"/>
</dbReference>
<keyword evidence="2 5" id="KW-0812">Transmembrane</keyword>
<keyword evidence="6" id="KW-0808">Transferase</keyword>
<dbReference type="GO" id="GO:0032259">
    <property type="term" value="P:methylation"/>
    <property type="evidence" value="ECO:0007669"/>
    <property type="project" value="UniProtKB-KW"/>
</dbReference>